<reference evidence="1 2" key="1">
    <citation type="submission" date="2010-05" db="EMBL/GenBank/DDBJ databases">
        <title>Complete sequence of Thermoanaerobacter mathranii subsp. mathranii mathranii str. A3.</title>
        <authorList>
            <consortium name="US DOE Joint Genome Institute"/>
            <person name="Lucas S."/>
            <person name="Copeland A."/>
            <person name="Lapidus A."/>
            <person name="Cheng J.-F."/>
            <person name="Bruce D."/>
            <person name="Goodwin L."/>
            <person name="Pitluck S."/>
            <person name="Held B."/>
            <person name="Detter J.C."/>
            <person name="Han C."/>
            <person name="Tapia R."/>
            <person name="Land M."/>
            <person name="Hauser L."/>
            <person name="Kyrpides N."/>
            <person name="Mikhailova N."/>
            <person name="Zhou J."/>
            <person name="Hemme C."/>
            <person name="Woyke T."/>
        </authorList>
    </citation>
    <scope>NUCLEOTIDE SEQUENCE [LARGE SCALE GENOMIC DNA]</scope>
    <source>
        <strain evidence="1 2">A3</strain>
    </source>
</reference>
<name>A0ABN3Z3K6_THEM3</name>
<gene>
    <name evidence="1" type="ordered locus">Tmath_1845</name>
</gene>
<organism evidence="1 2">
    <name type="scientific">Thermoanaerobacter mathranii subsp. mathranii (strain DSM 11426 / CCUG 53645 / CIP 108742 / A3)</name>
    <dbReference type="NCBI Taxonomy" id="583358"/>
    <lineage>
        <taxon>Bacteria</taxon>
        <taxon>Bacillati</taxon>
        <taxon>Bacillota</taxon>
        <taxon>Clostridia</taxon>
        <taxon>Thermoanaerobacterales</taxon>
        <taxon>Thermoanaerobacteraceae</taxon>
        <taxon>Thermoanaerobacter</taxon>
    </lineage>
</organism>
<keyword evidence="2" id="KW-1185">Reference proteome</keyword>
<dbReference type="Proteomes" id="UP000002064">
    <property type="component" value="Chromosome"/>
</dbReference>
<evidence type="ECO:0000313" key="1">
    <source>
        <dbReference type="EMBL" id="ADH61543.1"/>
    </source>
</evidence>
<evidence type="ECO:0008006" key="3">
    <source>
        <dbReference type="Google" id="ProtNLM"/>
    </source>
</evidence>
<proteinExistence type="predicted"/>
<protein>
    <recommendedName>
        <fullName evidence="3">ApeA N-terminal domain-containing protein</fullName>
    </recommendedName>
</protein>
<evidence type="ECO:0000313" key="2">
    <source>
        <dbReference type="Proteomes" id="UP000002064"/>
    </source>
</evidence>
<sequence length="493" mass="56801">MPQNILERIEWEVLRDKIIIQNLTSLGGLPKGSQRIEVWRDESYKIKAKVYGTVSNNDEHSEFEKGIAGTKVPTFTVEGTDATGLVKYTLNHCFVRNIQKKFVWNGEGYVTNFEAELATYELKIQYSNREQSDWHVEWFLNGPDDFEHIFPRTTKRSFSQTFVRERLSVDGESKNYSGGAGESYNRDFAFIDTGKIKYILSKVPKGLGPEWSNNIGIEYRREWGGIPDRDTREAIAEITSFIIGKHLLNIGYSTFDSMGQPIEQVALNPWGDNVISLSRSPGLSPIRFSFSDFNRIEKVLNQVVPRYLELRNVLNLNEALWRYWISNDLPIGANLPILHAGVEILAKAWFKSTKSKTKGVYLSKKEFDELIEDGMKIIVPKLQRQKYGDRMIRKISDAYKMTQNEQLAFFFEEIGLNIGEVENEALKGRNIMAHGSSSQSDEEISYLIYLTRSYQTLFHRIFLKILGYTENYIDYSTEGWPERHIDEPLGGNK</sequence>
<accession>A0ABN3Z3K6</accession>
<dbReference type="EMBL" id="CP002032">
    <property type="protein sequence ID" value="ADH61543.1"/>
    <property type="molecule type" value="Genomic_DNA"/>
</dbReference>
<dbReference type="RefSeq" id="WP_013150756.1">
    <property type="nucleotide sequence ID" value="NC_014209.1"/>
</dbReference>